<evidence type="ECO:0000313" key="2">
    <source>
        <dbReference type="Proteomes" id="UP000250043"/>
    </source>
</evidence>
<dbReference type="AlphaFoldDB" id="A0A8E2DGG8"/>
<feature type="non-terminal residue" evidence="1">
    <location>
        <position position="1"/>
    </location>
</feature>
<dbReference type="Proteomes" id="UP000250043">
    <property type="component" value="Unassembled WGS sequence"/>
</dbReference>
<keyword evidence="2" id="KW-1185">Reference proteome</keyword>
<accession>A0A8E2DGG8</accession>
<dbReference type="EMBL" id="KV722499">
    <property type="protein sequence ID" value="OCH87085.1"/>
    <property type="molecule type" value="Genomic_DNA"/>
</dbReference>
<evidence type="ECO:0000313" key="1">
    <source>
        <dbReference type="EMBL" id="OCH87085.1"/>
    </source>
</evidence>
<sequence length="51" mass="5909">VEHGKYFLADAGFFFNNALLVPYCEVCYHLSEWEHSTRCVVFIVCSYIISS</sequence>
<name>A0A8E2DGG8_9APHY</name>
<gene>
    <name evidence="1" type="ORF">OBBRIDRAFT_736762</name>
</gene>
<reference evidence="1 2" key="1">
    <citation type="submission" date="2016-07" db="EMBL/GenBank/DDBJ databases">
        <title>Draft genome of the white-rot fungus Obba rivulosa 3A-2.</title>
        <authorList>
            <consortium name="DOE Joint Genome Institute"/>
            <person name="Miettinen O."/>
            <person name="Riley R."/>
            <person name="Acob R."/>
            <person name="Barry K."/>
            <person name="Cullen D."/>
            <person name="De Vries R."/>
            <person name="Hainaut M."/>
            <person name="Hatakka A."/>
            <person name="Henrissat B."/>
            <person name="Hilden K."/>
            <person name="Kuo R."/>
            <person name="Labutti K."/>
            <person name="Lipzen A."/>
            <person name="Makela M.R."/>
            <person name="Sandor L."/>
            <person name="Spatafora J.W."/>
            <person name="Grigoriev I.V."/>
            <person name="Hibbett D.S."/>
        </authorList>
    </citation>
    <scope>NUCLEOTIDE SEQUENCE [LARGE SCALE GENOMIC DNA]</scope>
    <source>
        <strain evidence="1 2">3A-2</strain>
    </source>
</reference>
<protein>
    <submittedName>
        <fullName evidence="1">Uncharacterized protein</fullName>
    </submittedName>
</protein>
<organism evidence="1 2">
    <name type="scientific">Obba rivulosa</name>
    <dbReference type="NCBI Taxonomy" id="1052685"/>
    <lineage>
        <taxon>Eukaryota</taxon>
        <taxon>Fungi</taxon>
        <taxon>Dikarya</taxon>
        <taxon>Basidiomycota</taxon>
        <taxon>Agaricomycotina</taxon>
        <taxon>Agaricomycetes</taxon>
        <taxon>Polyporales</taxon>
        <taxon>Gelatoporiaceae</taxon>
        <taxon>Obba</taxon>
    </lineage>
</organism>
<proteinExistence type="predicted"/>